<protein>
    <recommendedName>
        <fullName evidence="4">DUF4333 domain-containing protein</fullName>
    </recommendedName>
</protein>
<keyword evidence="1" id="KW-0732">Signal</keyword>
<organism evidence="2 3">
    <name type="scientific">Thermomonospora cellulosilytica</name>
    <dbReference type="NCBI Taxonomy" id="1411118"/>
    <lineage>
        <taxon>Bacteria</taxon>
        <taxon>Bacillati</taxon>
        <taxon>Actinomycetota</taxon>
        <taxon>Actinomycetes</taxon>
        <taxon>Streptosporangiales</taxon>
        <taxon>Thermomonosporaceae</taxon>
        <taxon>Thermomonospora</taxon>
    </lineage>
</organism>
<accession>A0A7W3MUW7</accession>
<feature type="signal peptide" evidence="1">
    <location>
        <begin position="1"/>
        <end position="26"/>
    </location>
</feature>
<keyword evidence="3" id="KW-1185">Reference proteome</keyword>
<sequence>MTRTRTGLLVAAALLALTGCGEVRQAAEEGFELGKREGMIEVVGATAIEQETGVAVNGDLSCTVQGSDPAATPVTCRGAAADGREVTLTGTITSTAPLSESDWVRGDFVVQAGGEELFRADCLGNC</sequence>
<reference evidence="2 3" key="1">
    <citation type="submission" date="2020-08" db="EMBL/GenBank/DDBJ databases">
        <title>Sequencing the genomes of 1000 actinobacteria strains.</title>
        <authorList>
            <person name="Klenk H.-P."/>
        </authorList>
    </citation>
    <scope>NUCLEOTIDE SEQUENCE [LARGE SCALE GENOMIC DNA]</scope>
    <source>
        <strain evidence="2 3">DSM 45823</strain>
    </source>
</reference>
<evidence type="ECO:0000313" key="2">
    <source>
        <dbReference type="EMBL" id="MBA9002316.1"/>
    </source>
</evidence>
<dbReference type="PROSITE" id="PS51257">
    <property type="entry name" value="PROKAR_LIPOPROTEIN"/>
    <property type="match status" value="1"/>
</dbReference>
<dbReference type="RefSeq" id="WP_182704384.1">
    <property type="nucleotide sequence ID" value="NZ_JACJII010000001.1"/>
</dbReference>
<dbReference type="AlphaFoldDB" id="A0A7W3MUW7"/>
<comment type="caution">
    <text evidence="2">The sequence shown here is derived from an EMBL/GenBank/DDBJ whole genome shotgun (WGS) entry which is preliminary data.</text>
</comment>
<evidence type="ECO:0000256" key="1">
    <source>
        <dbReference type="SAM" id="SignalP"/>
    </source>
</evidence>
<evidence type="ECO:0000313" key="3">
    <source>
        <dbReference type="Proteomes" id="UP000539313"/>
    </source>
</evidence>
<proteinExistence type="predicted"/>
<dbReference type="EMBL" id="JACJII010000001">
    <property type="protein sequence ID" value="MBA9002316.1"/>
    <property type="molecule type" value="Genomic_DNA"/>
</dbReference>
<feature type="chain" id="PRO_5031132452" description="DUF4333 domain-containing protein" evidence="1">
    <location>
        <begin position="27"/>
        <end position="126"/>
    </location>
</feature>
<gene>
    <name evidence="2" type="ORF">HNR21_001198</name>
</gene>
<name>A0A7W3MUW7_9ACTN</name>
<evidence type="ECO:0008006" key="4">
    <source>
        <dbReference type="Google" id="ProtNLM"/>
    </source>
</evidence>
<dbReference type="Proteomes" id="UP000539313">
    <property type="component" value="Unassembled WGS sequence"/>
</dbReference>